<gene>
    <name evidence="14" type="ORF">THII_2112</name>
</gene>
<reference evidence="14 15" key="1">
    <citation type="journal article" date="2014" name="ISME J.">
        <title>Ecophysiology of Thioploca ingrica as revealed by the complete genome sequence supplemented with proteomic evidence.</title>
        <authorList>
            <person name="Kojima H."/>
            <person name="Ogura Y."/>
            <person name="Yamamoto N."/>
            <person name="Togashi T."/>
            <person name="Mori H."/>
            <person name="Watanabe T."/>
            <person name="Nemoto F."/>
            <person name="Kurokawa K."/>
            <person name="Hayashi T."/>
            <person name="Fukui M."/>
        </authorList>
    </citation>
    <scope>NUCLEOTIDE SEQUENCE [LARGE SCALE GENOMIC DNA]</scope>
</reference>
<keyword evidence="6" id="KW-1003">Cell membrane</keyword>
<protein>
    <submittedName>
        <fullName evidence="14">Biopolymer transport protein ExbD/TolR</fullName>
    </submittedName>
</protein>
<accession>A0A090AGU4</accession>
<dbReference type="GO" id="GO:0005886">
    <property type="term" value="C:plasma membrane"/>
    <property type="evidence" value="ECO:0007669"/>
    <property type="project" value="UniProtKB-SubCell"/>
</dbReference>
<evidence type="ECO:0000256" key="6">
    <source>
        <dbReference type="ARBA" id="ARBA00022475"/>
    </source>
</evidence>
<dbReference type="Proteomes" id="UP000031623">
    <property type="component" value="Chromosome"/>
</dbReference>
<dbReference type="PANTHER" id="PTHR30558:SF12">
    <property type="entry name" value="BIOPOLYMER TRANSPORT PROTEIN EXBD"/>
    <property type="match status" value="1"/>
</dbReference>
<dbReference type="AlphaFoldDB" id="A0A090AGU4"/>
<evidence type="ECO:0000256" key="9">
    <source>
        <dbReference type="ARBA" id="ARBA00022927"/>
    </source>
</evidence>
<dbReference type="InterPro" id="IPR003400">
    <property type="entry name" value="ExbD"/>
</dbReference>
<comment type="function">
    <text evidence="1">Involved in the TonB-dependent energy-dependent transport of various receptor-bound substrates.</text>
</comment>
<dbReference type="STRING" id="40754.THII_2112"/>
<keyword evidence="7" id="KW-0997">Cell inner membrane</keyword>
<comment type="subcellular location">
    <subcellularLocation>
        <location evidence="2">Cell inner membrane</location>
        <topology evidence="2">Single-pass type II membrane protein</topology>
    </subcellularLocation>
    <subcellularLocation>
        <location evidence="12">Cell membrane</location>
        <topology evidence="12">Single-pass type II membrane protein</topology>
    </subcellularLocation>
</comment>
<dbReference type="KEGG" id="tig:THII_2112"/>
<keyword evidence="9 12" id="KW-0653">Protein transport</keyword>
<evidence type="ECO:0000256" key="3">
    <source>
        <dbReference type="ARBA" id="ARBA00005811"/>
    </source>
</evidence>
<keyword evidence="11 13" id="KW-0472">Membrane</keyword>
<dbReference type="Pfam" id="PF02472">
    <property type="entry name" value="ExbD"/>
    <property type="match status" value="1"/>
</dbReference>
<dbReference type="OrthoDB" id="9798629at2"/>
<evidence type="ECO:0000313" key="14">
    <source>
        <dbReference type="EMBL" id="BAP56409.1"/>
    </source>
</evidence>
<evidence type="ECO:0000256" key="13">
    <source>
        <dbReference type="SAM" id="Phobius"/>
    </source>
</evidence>
<organism evidence="14 15">
    <name type="scientific">Thioploca ingrica</name>
    <dbReference type="NCBI Taxonomy" id="40754"/>
    <lineage>
        <taxon>Bacteria</taxon>
        <taxon>Pseudomonadati</taxon>
        <taxon>Pseudomonadota</taxon>
        <taxon>Gammaproteobacteria</taxon>
        <taxon>Thiotrichales</taxon>
        <taxon>Thiotrichaceae</taxon>
        <taxon>Thioploca</taxon>
    </lineage>
</organism>
<dbReference type="EMBL" id="AP014633">
    <property type="protein sequence ID" value="BAP56409.1"/>
    <property type="molecule type" value="Genomic_DNA"/>
</dbReference>
<evidence type="ECO:0000256" key="11">
    <source>
        <dbReference type="ARBA" id="ARBA00023136"/>
    </source>
</evidence>
<evidence type="ECO:0000256" key="4">
    <source>
        <dbReference type="ARBA" id="ARBA00011471"/>
    </source>
</evidence>
<feature type="transmembrane region" description="Helical" evidence="13">
    <location>
        <begin position="20"/>
        <end position="41"/>
    </location>
</feature>
<keyword evidence="15" id="KW-1185">Reference proteome</keyword>
<dbReference type="HOGENOM" id="CLU_085305_1_1_6"/>
<evidence type="ECO:0000256" key="1">
    <source>
        <dbReference type="ARBA" id="ARBA00003540"/>
    </source>
</evidence>
<comment type="similarity">
    <text evidence="3 12">Belongs to the ExbD/TolR family.</text>
</comment>
<name>A0A090AGU4_9GAMM</name>
<evidence type="ECO:0000256" key="10">
    <source>
        <dbReference type="ARBA" id="ARBA00022989"/>
    </source>
</evidence>
<evidence type="ECO:0000256" key="7">
    <source>
        <dbReference type="ARBA" id="ARBA00022519"/>
    </source>
</evidence>
<evidence type="ECO:0000256" key="12">
    <source>
        <dbReference type="RuleBase" id="RU003879"/>
    </source>
</evidence>
<keyword evidence="5 12" id="KW-0813">Transport</keyword>
<sequence length="138" mass="15627">MNYDEPKDYLDNQPLSEINIIPLVDVMLVLLILFMITAPLFTPHAIKIDLPQASSEINVSKPNIITLSIDAKGRLFWNKEPIDQPEFNKRLTHAAQQPPTPELQLWADKITPYQKIAEVMSIAHQAGITRLGFITQPD</sequence>
<keyword evidence="8 12" id="KW-0812">Transmembrane</keyword>
<comment type="subunit">
    <text evidence="4">The accessory proteins ExbB and ExbD seem to form a complex with TonB.</text>
</comment>
<evidence type="ECO:0000256" key="8">
    <source>
        <dbReference type="ARBA" id="ARBA00022692"/>
    </source>
</evidence>
<evidence type="ECO:0000256" key="2">
    <source>
        <dbReference type="ARBA" id="ARBA00004249"/>
    </source>
</evidence>
<dbReference type="GO" id="GO:0022857">
    <property type="term" value="F:transmembrane transporter activity"/>
    <property type="evidence" value="ECO:0007669"/>
    <property type="project" value="InterPro"/>
</dbReference>
<dbReference type="PANTHER" id="PTHR30558">
    <property type="entry name" value="EXBD MEMBRANE COMPONENT OF PMF-DRIVEN MACROMOLECULE IMPORT SYSTEM"/>
    <property type="match status" value="1"/>
</dbReference>
<evidence type="ECO:0000313" key="15">
    <source>
        <dbReference type="Proteomes" id="UP000031623"/>
    </source>
</evidence>
<evidence type="ECO:0000256" key="5">
    <source>
        <dbReference type="ARBA" id="ARBA00022448"/>
    </source>
</evidence>
<dbReference type="GO" id="GO:0015031">
    <property type="term" value="P:protein transport"/>
    <property type="evidence" value="ECO:0007669"/>
    <property type="project" value="UniProtKB-KW"/>
</dbReference>
<keyword evidence="10 13" id="KW-1133">Transmembrane helix</keyword>
<dbReference type="Gene3D" id="3.30.420.270">
    <property type="match status" value="1"/>
</dbReference>
<proteinExistence type="inferred from homology"/>